<keyword evidence="1" id="KW-0378">Hydrolase</keyword>
<protein>
    <submittedName>
        <fullName evidence="3">Metallophosphoesterase</fullName>
    </submittedName>
</protein>
<dbReference type="EMBL" id="AZEY01000090">
    <property type="protein sequence ID" value="KRL64561.1"/>
    <property type="molecule type" value="Genomic_DNA"/>
</dbReference>
<dbReference type="AlphaFoldDB" id="A0A0R1S6P4"/>
<dbReference type="Pfam" id="PF00149">
    <property type="entry name" value="Metallophos"/>
    <property type="match status" value="1"/>
</dbReference>
<proteinExistence type="predicted"/>
<dbReference type="PATRIC" id="fig|1423739.3.peg.1124"/>
<dbReference type="GO" id="GO:0016787">
    <property type="term" value="F:hydrolase activity"/>
    <property type="evidence" value="ECO:0007669"/>
    <property type="project" value="UniProtKB-KW"/>
</dbReference>
<accession>A0A0R1S6P4</accession>
<dbReference type="PIRSF" id="PIRSF033091">
    <property type="entry name" value="Pesterase_YhaO"/>
    <property type="match status" value="1"/>
</dbReference>
<evidence type="ECO:0000313" key="4">
    <source>
        <dbReference type="Proteomes" id="UP000052013"/>
    </source>
</evidence>
<organism evidence="3 4">
    <name type="scientific">Lentilactobacillus diolivorans DSM 14421</name>
    <dbReference type="NCBI Taxonomy" id="1423739"/>
    <lineage>
        <taxon>Bacteria</taxon>
        <taxon>Bacillati</taxon>
        <taxon>Bacillota</taxon>
        <taxon>Bacilli</taxon>
        <taxon>Lactobacillales</taxon>
        <taxon>Lactobacillaceae</taxon>
        <taxon>Lentilactobacillus</taxon>
    </lineage>
</organism>
<gene>
    <name evidence="3" type="ORF">FC85_GL001073</name>
</gene>
<name>A0A0R1S6P4_9LACO</name>
<dbReference type="SUPFAM" id="SSF56300">
    <property type="entry name" value="Metallo-dependent phosphatases"/>
    <property type="match status" value="1"/>
</dbReference>
<comment type="caution">
    <text evidence="3">The sequence shown here is derived from an EMBL/GenBank/DDBJ whole genome shotgun (WGS) entry which is preliminary data.</text>
</comment>
<dbReference type="InterPro" id="IPR029052">
    <property type="entry name" value="Metallo-depent_PP-like"/>
</dbReference>
<dbReference type="RefSeq" id="WP_057865512.1">
    <property type="nucleotide sequence ID" value="NZ_AZEY01000090.1"/>
</dbReference>
<dbReference type="InterPro" id="IPR050535">
    <property type="entry name" value="DNA_Repair-Maintenance_Comp"/>
</dbReference>
<dbReference type="STRING" id="1423739.FC85_GL001073"/>
<evidence type="ECO:0000259" key="2">
    <source>
        <dbReference type="Pfam" id="PF00149"/>
    </source>
</evidence>
<dbReference type="CDD" id="cd00840">
    <property type="entry name" value="MPP_Mre11_N"/>
    <property type="match status" value="1"/>
</dbReference>
<evidence type="ECO:0000313" key="3">
    <source>
        <dbReference type="EMBL" id="KRL64561.1"/>
    </source>
</evidence>
<dbReference type="Gene3D" id="3.60.21.10">
    <property type="match status" value="1"/>
</dbReference>
<dbReference type="PANTHER" id="PTHR30337">
    <property type="entry name" value="COMPONENT OF ATP-DEPENDENT DSDNA EXONUCLEASE"/>
    <property type="match status" value="1"/>
</dbReference>
<dbReference type="InterPro" id="IPR004843">
    <property type="entry name" value="Calcineurin-like_PHP"/>
</dbReference>
<dbReference type="Proteomes" id="UP000052013">
    <property type="component" value="Unassembled WGS sequence"/>
</dbReference>
<feature type="domain" description="Calcineurin-like phosphoesterase" evidence="2">
    <location>
        <begin position="1"/>
        <end position="202"/>
    </location>
</feature>
<reference evidence="3 4" key="1">
    <citation type="journal article" date="2015" name="Genome Announc.">
        <title>Expanding the biotechnology potential of lactobacilli through comparative genomics of 213 strains and associated genera.</title>
        <authorList>
            <person name="Sun Z."/>
            <person name="Harris H.M."/>
            <person name="McCann A."/>
            <person name="Guo C."/>
            <person name="Argimon S."/>
            <person name="Zhang W."/>
            <person name="Yang X."/>
            <person name="Jeffery I.B."/>
            <person name="Cooney J.C."/>
            <person name="Kagawa T.F."/>
            <person name="Liu W."/>
            <person name="Song Y."/>
            <person name="Salvetti E."/>
            <person name="Wrobel A."/>
            <person name="Rasinkangas P."/>
            <person name="Parkhill J."/>
            <person name="Rea M.C."/>
            <person name="O'Sullivan O."/>
            <person name="Ritari J."/>
            <person name="Douillard F.P."/>
            <person name="Paul Ross R."/>
            <person name="Yang R."/>
            <person name="Briner A.E."/>
            <person name="Felis G.E."/>
            <person name="de Vos W.M."/>
            <person name="Barrangou R."/>
            <person name="Klaenhammer T.R."/>
            <person name="Caufield P.W."/>
            <person name="Cui Y."/>
            <person name="Zhang H."/>
            <person name="O'Toole P.W."/>
        </authorList>
    </citation>
    <scope>NUCLEOTIDE SEQUENCE [LARGE SCALE GENOMIC DNA]</scope>
    <source>
        <strain evidence="3 4">DSM 14421</strain>
    </source>
</reference>
<sequence>MKFIHTADLHLDSPFQGLQNDSLPEQLWQQIRQSTFQSFERIVDEAINQQVDFVLLVGDLFDRNEQSVAATAFLTEQLNRLRDHQIDAFISFGNHDYATIDSPHLGYPDNTHIFSNQVETKRITLTDGTVVAISGFSFPNQWVKQPMIQDYPEAVANADWHIGMLHGSLDSLKSSEANYAPFTLQALKSKRYDYWALGHIHKRQSLDDQGVINYSGNIQGRQINESGEKGYLLIQSNGHQLRTTFEPTAPIIWQRLKMSTNQVLLNDLTGKILEYLSKQHFSQLHFVRVQIDAKQSLNREVIAAISNGDLLELVQQQNAMSWQQLNCWVTSIQLLPSKHIVAHQFDQELFDQAKGQTLTIPQLSNLAKVFNQYPFIKEDLASKASQKDIFDQTTLIMAENIQNVNEDGVDQ</sequence>
<evidence type="ECO:0000256" key="1">
    <source>
        <dbReference type="ARBA" id="ARBA00022801"/>
    </source>
</evidence>
<dbReference type="PANTHER" id="PTHR30337:SF7">
    <property type="entry name" value="PHOSPHOESTERASE"/>
    <property type="match status" value="1"/>
</dbReference>
<dbReference type="InterPro" id="IPR041796">
    <property type="entry name" value="Mre11_N"/>
</dbReference>
<dbReference type="InterPro" id="IPR014576">
    <property type="entry name" value="Pesterase_YhaO"/>
</dbReference>